<name>A0A2T0TWR5_9MICO</name>
<evidence type="ECO:0000313" key="6">
    <source>
        <dbReference type="EMBL" id="PRY49958.1"/>
    </source>
</evidence>
<dbReference type="SUPFAM" id="SSF88723">
    <property type="entry name" value="PIN domain-like"/>
    <property type="match status" value="1"/>
</dbReference>
<evidence type="ECO:0000256" key="1">
    <source>
        <dbReference type="ARBA" id="ARBA00022722"/>
    </source>
</evidence>
<evidence type="ECO:0000256" key="4">
    <source>
        <dbReference type="ARBA" id="ARBA00022842"/>
    </source>
</evidence>
<dbReference type="Pfam" id="PF01850">
    <property type="entry name" value="PIN"/>
    <property type="match status" value="1"/>
</dbReference>
<evidence type="ECO:0000313" key="7">
    <source>
        <dbReference type="Proteomes" id="UP000237822"/>
    </source>
</evidence>
<keyword evidence="3" id="KW-0378">Hydrolase</keyword>
<keyword evidence="1" id="KW-0540">Nuclease</keyword>
<evidence type="ECO:0000256" key="2">
    <source>
        <dbReference type="ARBA" id="ARBA00022723"/>
    </source>
</evidence>
<proteinExistence type="predicted"/>
<evidence type="ECO:0000259" key="5">
    <source>
        <dbReference type="Pfam" id="PF01850"/>
    </source>
</evidence>
<reference evidence="6 7" key="1">
    <citation type="submission" date="2018-03" db="EMBL/GenBank/DDBJ databases">
        <title>Genomic Encyclopedia of Archaeal and Bacterial Type Strains, Phase II (KMG-II): from individual species to whole genera.</title>
        <authorList>
            <person name="Goeker M."/>
        </authorList>
    </citation>
    <scope>NUCLEOTIDE SEQUENCE [LARGE SCALE GENOMIC DNA]</scope>
    <source>
        <strain evidence="6 7">ATCC BAA-1496</strain>
    </source>
</reference>
<dbReference type="InterPro" id="IPR002716">
    <property type="entry name" value="PIN_dom"/>
</dbReference>
<dbReference type="AlphaFoldDB" id="A0A2T0TWR5"/>
<keyword evidence="2" id="KW-0479">Metal-binding</keyword>
<dbReference type="Gene3D" id="3.40.50.1010">
    <property type="entry name" value="5'-nuclease"/>
    <property type="match status" value="1"/>
</dbReference>
<dbReference type="GO" id="GO:0046872">
    <property type="term" value="F:metal ion binding"/>
    <property type="evidence" value="ECO:0007669"/>
    <property type="project" value="UniProtKB-KW"/>
</dbReference>
<dbReference type="InterPro" id="IPR029060">
    <property type="entry name" value="PIN-like_dom_sf"/>
</dbReference>
<organism evidence="6 7">
    <name type="scientific">Knoellia remsis</name>
    <dbReference type="NCBI Taxonomy" id="407159"/>
    <lineage>
        <taxon>Bacteria</taxon>
        <taxon>Bacillati</taxon>
        <taxon>Actinomycetota</taxon>
        <taxon>Actinomycetes</taxon>
        <taxon>Micrococcales</taxon>
        <taxon>Intrasporangiaceae</taxon>
        <taxon>Knoellia</taxon>
    </lineage>
</organism>
<sequence>MAVAEGRELPAMYAVHDFTASIQALRLDLMERNPIRGRDAVHAATALAAGFTEIVSMDRDFEDVPGLRRIAPRDAV</sequence>
<dbReference type="Proteomes" id="UP000237822">
    <property type="component" value="Unassembled WGS sequence"/>
</dbReference>
<gene>
    <name evidence="6" type="ORF">BCF74_1419</name>
</gene>
<feature type="domain" description="PIN" evidence="5">
    <location>
        <begin position="5"/>
        <end position="66"/>
    </location>
</feature>
<dbReference type="GO" id="GO:0016787">
    <property type="term" value="F:hydrolase activity"/>
    <property type="evidence" value="ECO:0007669"/>
    <property type="project" value="UniProtKB-KW"/>
</dbReference>
<protein>
    <recommendedName>
        <fullName evidence="5">PIN domain-containing protein</fullName>
    </recommendedName>
</protein>
<dbReference type="GO" id="GO:0004518">
    <property type="term" value="F:nuclease activity"/>
    <property type="evidence" value="ECO:0007669"/>
    <property type="project" value="UniProtKB-KW"/>
</dbReference>
<dbReference type="EMBL" id="PVTI01000041">
    <property type="protein sequence ID" value="PRY49958.1"/>
    <property type="molecule type" value="Genomic_DNA"/>
</dbReference>
<comment type="caution">
    <text evidence="6">The sequence shown here is derived from an EMBL/GenBank/DDBJ whole genome shotgun (WGS) entry which is preliminary data.</text>
</comment>
<accession>A0A2T0TWR5</accession>
<keyword evidence="7" id="KW-1185">Reference proteome</keyword>
<keyword evidence="4" id="KW-0460">Magnesium</keyword>
<evidence type="ECO:0000256" key="3">
    <source>
        <dbReference type="ARBA" id="ARBA00022801"/>
    </source>
</evidence>